<keyword evidence="1" id="KW-0472">Membrane</keyword>
<evidence type="ECO:0000256" key="1">
    <source>
        <dbReference type="SAM" id="Phobius"/>
    </source>
</evidence>
<dbReference type="EMBL" id="KN824336">
    <property type="protein sequence ID" value="KIM23502.1"/>
    <property type="molecule type" value="Genomic_DNA"/>
</dbReference>
<accession>A0A0C2X232</accession>
<dbReference type="Proteomes" id="UP000054097">
    <property type="component" value="Unassembled WGS sequence"/>
</dbReference>
<dbReference type="STRING" id="933852.A0A0C2X232"/>
<feature type="non-terminal residue" evidence="3">
    <location>
        <position position="1"/>
    </location>
</feature>
<proteinExistence type="predicted"/>
<evidence type="ECO:0000259" key="2">
    <source>
        <dbReference type="Pfam" id="PF20153"/>
    </source>
</evidence>
<feature type="transmembrane region" description="Helical" evidence="1">
    <location>
        <begin position="87"/>
        <end position="114"/>
    </location>
</feature>
<organism evidence="3 4">
    <name type="scientific">Serendipita vermifera MAFF 305830</name>
    <dbReference type="NCBI Taxonomy" id="933852"/>
    <lineage>
        <taxon>Eukaryota</taxon>
        <taxon>Fungi</taxon>
        <taxon>Dikarya</taxon>
        <taxon>Basidiomycota</taxon>
        <taxon>Agaricomycotina</taxon>
        <taxon>Agaricomycetes</taxon>
        <taxon>Sebacinales</taxon>
        <taxon>Serendipitaceae</taxon>
        <taxon>Serendipita</taxon>
    </lineage>
</organism>
<evidence type="ECO:0000313" key="4">
    <source>
        <dbReference type="Proteomes" id="UP000054097"/>
    </source>
</evidence>
<dbReference type="AlphaFoldDB" id="A0A0C2X232"/>
<dbReference type="HOGENOM" id="CLU_1424738_0_0_1"/>
<sequence length="191" mass="20694">WDVYNNESKKVDDELVKDWRDNLSSLLLFAAIFAAVLTAFIIESKKMLEQDQTELLVGVTLFSINNMGNASNLPFTPPDFEPTSAAISINCLLFSSLGTSLIAALAAVVSLQWVADYDAAITRGAPHRKIVLNAASSILPELSTGRWRDSSQASLCYSTSQSHSSGSGPLNGCICSILPSATLWRVEPLWL</sequence>
<feature type="transmembrane region" description="Helical" evidence="1">
    <location>
        <begin position="23"/>
        <end position="43"/>
    </location>
</feature>
<feature type="domain" description="DUF6535" evidence="2">
    <location>
        <begin position="1"/>
        <end position="130"/>
    </location>
</feature>
<dbReference type="InterPro" id="IPR045338">
    <property type="entry name" value="DUF6535"/>
</dbReference>
<protein>
    <recommendedName>
        <fullName evidence="2">DUF6535 domain-containing protein</fullName>
    </recommendedName>
</protein>
<keyword evidence="4" id="KW-1185">Reference proteome</keyword>
<keyword evidence="1" id="KW-1133">Transmembrane helix</keyword>
<dbReference type="Pfam" id="PF20153">
    <property type="entry name" value="DUF6535"/>
    <property type="match status" value="1"/>
</dbReference>
<reference evidence="4" key="2">
    <citation type="submission" date="2015-01" db="EMBL/GenBank/DDBJ databases">
        <title>Evolutionary Origins and Diversification of the Mycorrhizal Mutualists.</title>
        <authorList>
            <consortium name="DOE Joint Genome Institute"/>
            <consortium name="Mycorrhizal Genomics Consortium"/>
            <person name="Kohler A."/>
            <person name="Kuo A."/>
            <person name="Nagy L.G."/>
            <person name="Floudas D."/>
            <person name="Copeland A."/>
            <person name="Barry K.W."/>
            <person name="Cichocki N."/>
            <person name="Veneault-Fourrey C."/>
            <person name="LaButti K."/>
            <person name="Lindquist E.A."/>
            <person name="Lipzen A."/>
            <person name="Lundell T."/>
            <person name="Morin E."/>
            <person name="Murat C."/>
            <person name="Riley R."/>
            <person name="Ohm R."/>
            <person name="Sun H."/>
            <person name="Tunlid A."/>
            <person name="Henrissat B."/>
            <person name="Grigoriev I.V."/>
            <person name="Hibbett D.S."/>
            <person name="Martin F."/>
        </authorList>
    </citation>
    <scope>NUCLEOTIDE SEQUENCE [LARGE SCALE GENOMIC DNA]</scope>
    <source>
        <strain evidence="4">MAFF 305830</strain>
    </source>
</reference>
<keyword evidence="1" id="KW-0812">Transmembrane</keyword>
<gene>
    <name evidence="3" type="ORF">M408DRAFT_77466</name>
</gene>
<reference evidence="3 4" key="1">
    <citation type="submission" date="2014-04" db="EMBL/GenBank/DDBJ databases">
        <authorList>
            <consortium name="DOE Joint Genome Institute"/>
            <person name="Kuo A."/>
            <person name="Zuccaro A."/>
            <person name="Kohler A."/>
            <person name="Nagy L.G."/>
            <person name="Floudas D."/>
            <person name="Copeland A."/>
            <person name="Barry K.W."/>
            <person name="Cichocki N."/>
            <person name="Veneault-Fourrey C."/>
            <person name="LaButti K."/>
            <person name="Lindquist E.A."/>
            <person name="Lipzen A."/>
            <person name="Lundell T."/>
            <person name="Morin E."/>
            <person name="Murat C."/>
            <person name="Sun H."/>
            <person name="Tunlid A."/>
            <person name="Henrissat B."/>
            <person name="Grigoriev I.V."/>
            <person name="Hibbett D.S."/>
            <person name="Martin F."/>
            <person name="Nordberg H.P."/>
            <person name="Cantor M.N."/>
            <person name="Hua S.X."/>
        </authorList>
    </citation>
    <scope>NUCLEOTIDE SEQUENCE [LARGE SCALE GENOMIC DNA]</scope>
    <source>
        <strain evidence="3 4">MAFF 305830</strain>
    </source>
</reference>
<name>A0A0C2X232_SERVB</name>
<feature type="transmembrane region" description="Helical" evidence="1">
    <location>
        <begin position="55"/>
        <end position="75"/>
    </location>
</feature>
<evidence type="ECO:0000313" key="3">
    <source>
        <dbReference type="EMBL" id="KIM23502.1"/>
    </source>
</evidence>